<evidence type="ECO:0000313" key="2">
    <source>
        <dbReference type="EMBL" id="XBH15556.1"/>
    </source>
</evidence>
<dbReference type="EMBL" id="CP121196">
    <property type="protein sequence ID" value="XBH15556.1"/>
    <property type="molecule type" value="Genomic_DNA"/>
</dbReference>
<feature type="transmembrane region" description="Helical" evidence="1">
    <location>
        <begin position="78"/>
        <end position="98"/>
    </location>
</feature>
<organism evidence="2">
    <name type="scientific">Telmatobacter sp. DSM 110680</name>
    <dbReference type="NCBI Taxonomy" id="3036704"/>
    <lineage>
        <taxon>Bacteria</taxon>
        <taxon>Pseudomonadati</taxon>
        <taxon>Acidobacteriota</taxon>
        <taxon>Terriglobia</taxon>
        <taxon>Terriglobales</taxon>
        <taxon>Acidobacteriaceae</taxon>
        <taxon>Telmatobacter</taxon>
    </lineage>
</organism>
<keyword evidence="1" id="KW-0812">Transmembrane</keyword>
<name>A0AAU7DFG5_9BACT</name>
<proteinExistence type="predicted"/>
<feature type="transmembrane region" description="Helical" evidence="1">
    <location>
        <begin position="118"/>
        <end position="137"/>
    </location>
</feature>
<evidence type="ECO:0000256" key="1">
    <source>
        <dbReference type="SAM" id="Phobius"/>
    </source>
</evidence>
<feature type="transmembrane region" description="Helical" evidence="1">
    <location>
        <begin position="204"/>
        <end position="224"/>
    </location>
</feature>
<dbReference type="AlphaFoldDB" id="A0AAU7DFG5"/>
<reference evidence="2" key="1">
    <citation type="submission" date="2023-03" db="EMBL/GenBank/DDBJ databases">
        <title>Edaphobacter sp.</title>
        <authorList>
            <person name="Huber K.J."/>
            <person name="Papendorf J."/>
            <person name="Pilke C."/>
            <person name="Bunk B."/>
            <person name="Sproeer C."/>
            <person name="Pester M."/>
        </authorList>
    </citation>
    <scope>NUCLEOTIDE SEQUENCE</scope>
    <source>
        <strain evidence="2">DSM 110680</strain>
    </source>
</reference>
<feature type="transmembrane region" description="Helical" evidence="1">
    <location>
        <begin position="149"/>
        <end position="168"/>
    </location>
</feature>
<evidence type="ECO:0008006" key="3">
    <source>
        <dbReference type="Google" id="ProtNLM"/>
    </source>
</evidence>
<keyword evidence="1" id="KW-1133">Transmembrane helix</keyword>
<feature type="transmembrane region" description="Helical" evidence="1">
    <location>
        <begin position="42"/>
        <end position="66"/>
    </location>
</feature>
<gene>
    <name evidence="2" type="ORF">P8935_13355</name>
</gene>
<sequence length="238" mass="26521">MKADRLFYSVAAVVFLLVMLLGFHPFYTYGTHFDGSPINRGIFLLVLVHGVSIAAWFVLFFTQSLLITVRNRKLHMTLGWAAIAIGVAIASTGTLVAIRSVQLTPSFVFFNMEYPRFLLVMFTEMTLFTVFITAGILTRKKPKIHRSMMLLTSLTILPGATARIPMLVPLFGHSGWVGLFGPVFCLGGLLLLIRMVMTRRFDPWFAGAYAAWVVAYIGSTQLSLTETWSRMAAGILRS</sequence>
<dbReference type="RefSeq" id="WP_348260789.1">
    <property type="nucleotide sequence ID" value="NZ_CP121196.1"/>
</dbReference>
<keyword evidence="1" id="KW-0472">Membrane</keyword>
<feature type="transmembrane region" description="Helical" evidence="1">
    <location>
        <begin position="174"/>
        <end position="192"/>
    </location>
</feature>
<accession>A0AAU7DFG5</accession>
<feature type="transmembrane region" description="Helical" evidence="1">
    <location>
        <begin position="7"/>
        <end position="27"/>
    </location>
</feature>
<protein>
    <recommendedName>
        <fullName evidence="3">DUF2306 domain-containing protein</fullName>
    </recommendedName>
</protein>